<accession>A0ABY7TT94</accession>
<dbReference type="InterPro" id="IPR010327">
    <property type="entry name" value="FldB/FldC_alpha/beta"/>
</dbReference>
<dbReference type="RefSeq" id="WP_273616689.1">
    <property type="nucleotide sequence ID" value="NZ_CP117417.1"/>
</dbReference>
<organism evidence="3 4">
    <name type="scientific">Novosphingobium humi</name>
    <dbReference type="NCBI Taxonomy" id="2282397"/>
    <lineage>
        <taxon>Bacteria</taxon>
        <taxon>Pseudomonadati</taxon>
        <taxon>Pseudomonadota</taxon>
        <taxon>Alphaproteobacteria</taxon>
        <taxon>Sphingomonadales</taxon>
        <taxon>Sphingomonadaceae</taxon>
        <taxon>Novosphingobium</taxon>
    </lineage>
</organism>
<evidence type="ECO:0000313" key="3">
    <source>
        <dbReference type="EMBL" id="WCT76238.1"/>
    </source>
</evidence>
<dbReference type="EMBL" id="CP117417">
    <property type="protein sequence ID" value="WCT76238.1"/>
    <property type="molecule type" value="Genomic_DNA"/>
</dbReference>
<dbReference type="Pfam" id="PF06050">
    <property type="entry name" value="HGD-D"/>
    <property type="match status" value="2"/>
</dbReference>
<feature type="region of interest" description="Disordered" evidence="2">
    <location>
        <begin position="324"/>
        <end position="352"/>
    </location>
</feature>
<keyword evidence="4" id="KW-1185">Reference proteome</keyword>
<name>A0ABY7TT94_9SPHN</name>
<evidence type="ECO:0000256" key="2">
    <source>
        <dbReference type="SAM" id="MobiDB-lite"/>
    </source>
</evidence>
<feature type="compositionally biased region" description="Basic residues" evidence="2">
    <location>
        <begin position="341"/>
        <end position="350"/>
    </location>
</feature>
<dbReference type="PANTHER" id="PTHR30548">
    <property type="entry name" value="2-HYDROXYGLUTARYL-COA DEHYDRATASE, D-COMPONENT-RELATED"/>
    <property type="match status" value="1"/>
</dbReference>
<comment type="similarity">
    <text evidence="1">Belongs to the FldB/FldC dehydratase alpha/beta subunit family.</text>
</comment>
<gene>
    <name evidence="3" type="ORF">PQ457_09765</name>
</gene>
<protein>
    <submittedName>
        <fullName evidence="3">2-hydroxyacyl-CoA dehydratase family protein</fullName>
    </submittedName>
</protein>
<dbReference type="PANTHER" id="PTHR30548:SF1">
    <property type="entry name" value="DEHYDRATASE SUBUNIT MJ0007-RELATED"/>
    <property type="match status" value="1"/>
</dbReference>
<proteinExistence type="inferred from homology"/>
<reference evidence="3 4" key="1">
    <citation type="submission" date="2023-02" db="EMBL/GenBank/DDBJ databases">
        <title>Genome sequence of Novosphingobium humi KACC 19094.</title>
        <authorList>
            <person name="Kim S."/>
            <person name="Heo J."/>
            <person name="Kwon S.-W."/>
        </authorList>
    </citation>
    <scope>NUCLEOTIDE SEQUENCE [LARGE SCALE GENOMIC DNA]</scope>
    <source>
        <strain evidence="3 4">KACC 19094</strain>
    </source>
</reference>
<sequence>MLDFFHQAYADPSGAAARAPIIRTLGFDAPRSALLGAGLQPVRLVAPRLSATPRADAVMGHAAMGHRGKCLLEVLLSWDDTPLLITAADGEQPQIFAALRELGRQGEAVPQHMHFLDLLHLPRAASMAYNEARMAQMADWLARLERAEPLADAQALLAHQAHLLDALGEARRRGKISGSDALAVIGASAILHPADYNPALEELLVDLVAAPEIPGRRLFITGTPHEGLELYQAIEAEGWLIVGEDHAWGQSFAHAPCPPRIDMAGGRRIASAATACGADAVLHLSIGGDEAAPWQEAAIRRALPDMAFTALRCDALPDGPFLTRLRGEAEPPRATKPPRAAPRKGDKRSRKSLESVANFNAYQREWFADLRAKVAAGSPFAMVNANAPQEILRAMDIPFVVNQWWASIVAAKQQSRRYQSLLRDHHYPANVEAYSAQGIAAAFDDDAENAPWGGLPRPDFVHAVATSEPTARIFAEWAQVTGAAPFVYEKSNDPRMDLYGDWWARLPVDWENALEPERIDLMTAELREVIATIEAKTGRRFDEARFRAVMDLVNEQEDYYRKTRDLIARTVPAPIGIVDSMPATMVPQWHRGTPWARDAARAFYEEVKARVDAGLAACEGERVRLMWVGRGLWSEMGFYQKWEESHGAVFVWSMYLALAADGYIRDIAGKDALRALASRCITMGDELRMPTWAGPWYVHEAQTHTIDGVVALSDADPFVVRALRAAGYPVLELTADNFNREGEDGAAIEAAITAFIEGEAGQRAAARATGR</sequence>
<dbReference type="Proteomes" id="UP001218231">
    <property type="component" value="Chromosome"/>
</dbReference>
<evidence type="ECO:0000256" key="1">
    <source>
        <dbReference type="ARBA" id="ARBA00005806"/>
    </source>
</evidence>
<evidence type="ECO:0000313" key="4">
    <source>
        <dbReference type="Proteomes" id="UP001218231"/>
    </source>
</evidence>